<feature type="compositionally biased region" description="Polar residues" evidence="7">
    <location>
        <begin position="167"/>
        <end position="198"/>
    </location>
</feature>
<feature type="compositionally biased region" description="Polar residues" evidence="7">
    <location>
        <begin position="1"/>
        <end position="15"/>
    </location>
</feature>
<feature type="compositionally biased region" description="Low complexity" evidence="7">
    <location>
        <begin position="254"/>
        <end position="263"/>
    </location>
</feature>
<accession>M5GD25</accession>
<dbReference type="Gene3D" id="2.80.10.50">
    <property type="match status" value="1"/>
</dbReference>
<evidence type="ECO:0000256" key="2">
    <source>
        <dbReference type="ARBA" id="ARBA00009704"/>
    </source>
</evidence>
<keyword evidence="5" id="KW-0804">Transcription</keyword>
<dbReference type="InterPro" id="IPR038007">
    <property type="entry name" value="RBP-Jkappa_IPT"/>
</dbReference>
<keyword evidence="11" id="KW-1185">Reference proteome</keyword>
<dbReference type="Proteomes" id="UP000030653">
    <property type="component" value="Unassembled WGS sequence"/>
</dbReference>
<gene>
    <name evidence="10" type="ORF">DACRYDRAFT_63841</name>
</gene>
<feature type="region of interest" description="Disordered" evidence="7">
    <location>
        <begin position="167"/>
        <end position="263"/>
    </location>
</feature>
<dbReference type="InterPro" id="IPR040159">
    <property type="entry name" value="CLS_fam"/>
</dbReference>
<evidence type="ECO:0000259" key="8">
    <source>
        <dbReference type="SMART" id="SM01267"/>
    </source>
</evidence>
<feature type="compositionally biased region" description="Polar residues" evidence="7">
    <location>
        <begin position="227"/>
        <end position="246"/>
    </location>
</feature>
<dbReference type="SMART" id="SM01268">
    <property type="entry name" value="BTD"/>
    <property type="match status" value="1"/>
</dbReference>
<keyword evidence="6" id="KW-0539">Nucleus</keyword>
<dbReference type="GeneID" id="63690803"/>
<proteinExistence type="inferred from homology"/>
<dbReference type="InterPro" id="IPR008967">
    <property type="entry name" value="p53-like_TF_DNA-bd_sf"/>
</dbReference>
<organism evidence="10 11">
    <name type="scientific">Dacryopinax primogenitus (strain DJM 731)</name>
    <name type="common">Brown rot fungus</name>
    <dbReference type="NCBI Taxonomy" id="1858805"/>
    <lineage>
        <taxon>Eukaryota</taxon>
        <taxon>Fungi</taxon>
        <taxon>Dikarya</taxon>
        <taxon>Basidiomycota</taxon>
        <taxon>Agaricomycotina</taxon>
        <taxon>Dacrymycetes</taxon>
        <taxon>Dacrymycetales</taxon>
        <taxon>Dacrymycetaceae</taxon>
        <taxon>Dacryopinax</taxon>
    </lineage>
</organism>
<dbReference type="GO" id="GO:0000978">
    <property type="term" value="F:RNA polymerase II cis-regulatory region sequence-specific DNA binding"/>
    <property type="evidence" value="ECO:0007669"/>
    <property type="project" value="InterPro"/>
</dbReference>
<feature type="region of interest" description="Disordered" evidence="7">
    <location>
        <begin position="1"/>
        <end position="36"/>
    </location>
</feature>
<dbReference type="OrthoDB" id="5600360at2759"/>
<dbReference type="PANTHER" id="PTHR10665">
    <property type="entry name" value="RECOMBINING BINDING PROTEIN SUPPRESSOR OF HAIRLESS"/>
    <property type="match status" value="1"/>
</dbReference>
<dbReference type="EMBL" id="JH795858">
    <property type="protein sequence ID" value="EJU04187.1"/>
    <property type="molecule type" value="Genomic_DNA"/>
</dbReference>
<dbReference type="SMART" id="SM01267">
    <property type="entry name" value="LAG1_DNAbind"/>
    <property type="match status" value="1"/>
</dbReference>
<keyword evidence="4" id="KW-0238">DNA-binding</keyword>
<evidence type="ECO:0000256" key="6">
    <source>
        <dbReference type="ARBA" id="ARBA00023242"/>
    </source>
</evidence>
<dbReference type="SUPFAM" id="SSF49417">
    <property type="entry name" value="p53-like transcription factors"/>
    <property type="match status" value="1"/>
</dbReference>
<comment type="similarity">
    <text evidence="2">Belongs to the Su(H) family.</text>
</comment>
<dbReference type="STRING" id="1858805.M5GD25"/>
<dbReference type="FunFam" id="2.60.40.1450:FF:000003">
    <property type="entry name" value="Related to J kappa-recombination signal binding protein"/>
    <property type="match status" value="1"/>
</dbReference>
<evidence type="ECO:0000256" key="4">
    <source>
        <dbReference type="ARBA" id="ARBA00023125"/>
    </source>
</evidence>
<name>M5GD25_DACPD</name>
<comment type="subcellular location">
    <subcellularLocation>
        <location evidence="1">Nucleus</location>
    </subcellularLocation>
</comment>
<evidence type="ECO:0000313" key="11">
    <source>
        <dbReference type="Proteomes" id="UP000030653"/>
    </source>
</evidence>
<keyword evidence="3" id="KW-0805">Transcription regulation</keyword>
<dbReference type="AlphaFoldDB" id="M5GD25"/>
<dbReference type="InterPro" id="IPR036358">
    <property type="entry name" value="BTD_sf"/>
</dbReference>
<dbReference type="Gene3D" id="2.60.40.10">
    <property type="entry name" value="Immunoglobulins"/>
    <property type="match status" value="1"/>
</dbReference>
<evidence type="ECO:0000256" key="5">
    <source>
        <dbReference type="ARBA" id="ARBA00023163"/>
    </source>
</evidence>
<dbReference type="Gene3D" id="2.60.40.1450">
    <property type="entry name" value="LAG1, DNA binding domain"/>
    <property type="match status" value="1"/>
</dbReference>
<dbReference type="Pfam" id="PF20144">
    <property type="entry name" value="TIG_SUH"/>
    <property type="match status" value="1"/>
</dbReference>
<dbReference type="Pfam" id="PF09271">
    <property type="entry name" value="LAG1-DNAbind"/>
    <property type="match status" value="1"/>
</dbReference>
<feature type="region of interest" description="Disordered" evidence="7">
    <location>
        <begin position="926"/>
        <end position="964"/>
    </location>
</feature>
<reference evidence="10 11" key="1">
    <citation type="journal article" date="2012" name="Science">
        <title>The Paleozoic origin of enzymatic lignin decomposition reconstructed from 31 fungal genomes.</title>
        <authorList>
            <person name="Floudas D."/>
            <person name="Binder M."/>
            <person name="Riley R."/>
            <person name="Barry K."/>
            <person name="Blanchette R.A."/>
            <person name="Henrissat B."/>
            <person name="Martinez A.T."/>
            <person name="Otillar R."/>
            <person name="Spatafora J.W."/>
            <person name="Yadav J.S."/>
            <person name="Aerts A."/>
            <person name="Benoit I."/>
            <person name="Boyd A."/>
            <person name="Carlson A."/>
            <person name="Copeland A."/>
            <person name="Coutinho P.M."/>
            <person name="de Vries R.P."/>
            <person name="Ferreira P."/>
            <person name="Findley K."/>
            <person name="Foster B."/>
            <person name="Gaskell J."/>
            <person name="Glotzer D."/>
            <person name="Gorecki P."/>
            <person name="Heitman J."/>
            <person name="Hesse C."/>
            <person name="Hori C."/>
            <person name="Igarashi K."/>
            <person name="Jurgens J.A."/>
            <person name="Kallen N."/>
            <person name="Kersten P."/>
            <person name="Kohler A."/>
            <person name="Kuees U."/>
            <person name="Kumar T.K.A."/>
            <person name="Kuo A."/>
            <person name="LaButti K."/>
            <person name="Larrondo L.F."/>
            <person name="Lindquist E."/>
            <person name="Ling A."/>
            <person name="Lombard V."/>
            <person name="Lucas S."/>
            <person name="Lundell T."/>
            <person name="Martin R."/>
            <person name="McLaughlin D.J."/>
            <person name="Morgenstern I."/>
            <person name="Morin E."/>
            <person name="Murat C."/>
            <person name="Nagy L.G."/>
            <person name="Nolan M."/>
            <person name="Ohm R.A."/>
            <person name="Patyshakuliyeva A."/>
            <person name="Rokas A."/>
            <person name="Ruiz-Duenas F.J."/>
            <person name="Sabat G."/>
            <person name="Salamov A."/>
            <person name="Samejima M."/>
            <person name="Schmutz J."/>
            <person name="Slot J.C."/>
            <person name="St John F."/>
            <person name="Stenlid J."/>
            <person name="Sun H."/>
            <person name="Sun S."/>
            <person name="Syed K."/>
            <person name="Tsang A."/>
            <person name="Wiebenga A."/>
            <person name="Young D."/>
            <person name="Pisabarro A."/>
            <person name="Eastwood D.C."/>
            <person name="Martin F."/>
            <person name="Cullen D."/>
            <person name="Grigoriev I.V."/>
            <person name="Hibbett D.S."/>
        </authorList>
    </citation>
    <scope>NUCLEOTIDE SEQUENCE [LARGE SCALE GENOMIC DNA]</scope>
    <source>
        <strain evidence="10 11">DJM-731 SS1</strain>
    </source>
</reference>
<evidence type="ECO:0000256" key="3">
    <source>
        <dbReference type="ARBA" id="ARBA00023015"/>
    </source>
</evidence>
<dbReference type="SUPFAM" id="SSF110217">
    <property type="entry name" value="DNA-binding protein LAG-1 (CSL)"/>
    <property type="match status" value="1"/>
</dbReference>
<dbReference type="InterPro" id="IPR037095">
    <property type="entry name" value="RBP-J/Cbf11_DNA-bd_sf"/>
</dbReference>
<dbReference type="GO" id="GO:0001228">
    <property type="term" value="F:DNA-binding transcription activator activity, RNA polymerase II-specific"/>
    <property type="evidence" value="ECO:0007669"/>
    <property type="project" value="InterPro"/>
</dbReference>
<evidence type="ECO:0000256" key="1">
    <source>
        <dbReference type="ARBA" id="ARBA00004123"/>
    </source>
</evidence>
<protein>
    <submittedName>
        <fullName evidence="10">LAG1-DNAbind-domain-containing protein</fullName>
    </submittedName>
</protein>
<feature type="domain" description="RBP-J/Cbf11/Cbf12 DNA binding" evidence="8">
    <location>
        <begin position="458"/>
        <end position="625"/>
    </location>
</feature>
<dbReference type="CDD" id="cd00102">
    <property type="entry name" value="IPT"/>
    <property type="match status" value="1"/>
</dbReference>
<dbReference type="RefSeq" id="XP_040631081.1">
    <property type="nucleotide sequence ID" value="XM_040775741.1"/>
</dbReference>
<dbReference type="GO" id="GO:0005634">
    <property type="term" value="C:nucleus"/>
    <property type="evidence" value="ECO:0007669"/>
    <property type="project" value="UniProtKB-SubCell"/>
</dbReference>
<evidence type="ECO:0000313" key="10">
    <source>
        <dbReference type="EMBL" id="EJU04187.1"/>
    </source>
</evidence>
<dbReference type="InterPro" id="IPR015350">
    <property type="entry name" value="Beta-trefoil_DNA-bd_dom"/>
</dbReference>
<dbReference type="InterPro" id="IPR015351">
    <property type="entry name" value="RBP-J/Cbf11/Cbf12_DNA-bd"/>
</dbReference>
<feature type="region of interest" description="Disordered" evidence="7">
    <location>
        <begin position="841"/>
        <end position="912"/>
    </location>
</feature>
<evidence type="ECO:0000256" key="7">
    <source>
        <dbReference type="SAM" id="MobiDB-lite"/>
    </source>
</evidence>
<feature type="compositionally biased region" description="Low complexity" evidence="7">
    <location>
        <begin position="867"/>
        <end position="886"/>
    </location>
</feature>
<dbReference type="OMA" id="NANDDWY"/>
<dbReference type="InterPro" id="IPR013783">
    <property type="entry name" value="Ig-like_fold"/>
</dbReference>
<feature type="region of interest" description="Disordered" evidence="7">
    <location>
        <begin position="133"/>
        <end position="155"/>
    </location>
</feature>
<sequence length="1136" mass="122662">MVESHTSAGPANLWSQPMPEWGMSYDSNTSEPGTARGYPGMSLQYLQQHHLGRQETGEHQTFGQSDVDSAINALQAQHVRALDVSSSDMAMNGGYAHEMGASTMGGAMAASGVFDVYSNQSMQYAPSGYDNYGMQNQAGSSHPHASHPQRDMTNGFASLASIPSDFLSSQPQLGHSQSFPSLPDISRTSGITAFTQAPQPTPVPQLDRNSRYPGLSIDMPPNPIEQHFQSDSFSNDYPPSSFQNSLLHRHRGRSSTVSSAASSSSAAIESPLYDWDGSDNGATSDYSLNDLGAIGAMQDSPFNNFNLNLGGYQAPSFHRSHSLPQLHGVQAPALPHFLRNQPSGLNEGTLNPMILPSTLPTPPTSKGPSPVIATTGHAHSVSIDLATPRYETELRFPVMPPQRSMSADGSQLESLDLDPITLQRSMEGLSRGDIQAVLQPYIEKYVNSKNRFAVGERSVMVMSPKVGQKSYGTEKRFLCPPPSVMMIGTSWFHPAAGSSSSRGSPHSGGSPVAAGWATPKVNVLMSTQDIDVDVPPDHAIEWCLPSGEAFQPDNPPSLSAGPFFGRFMGKSLYISDVDEKKKKVEAVVKVFEAGSDMLVGNFVSKPIRVISKPSKKRASVKANFDLVVNHGSTVALFHRLRAQTVSTKYLCVAGAGANIRGSDGRPLLGAKPEDQQPAFVARTSTWDTFIIYIVDVNFKEGENTQTHRNASLPDYPAPPPAALVGLNSQTPIYYNQTVVLQCLLSGVVSPILIIRRVDHNAVIVGGSQMVDQDCKLRPSQTAPHDQFCAPGEVCGDPVSQLHKIAFEVYDANKRVPTFEELGTPGSYLSCAVDKVNTFTPSERRWNKSSRQSSTEAPGVPMLTTRNSSVSPSQGEDSSSGPSSPAPIFRRPGTPAPTEMPGDGGKVKRKRGSISAGLVGKVAETAAARGKRRNSAASVLHANGEAQQPGARRATEPGEAEMSNGSTWNCDVSDACVWTLVGTEFVRYNFYVPPILYNLPHTSSIPRFPFKPITPMPTIVKYLPPDRASELPRQHLQHFQQPEVNHNGVVAQTAVGTTKPPDPDMLTLYGQNFDKSEPLLVYFGSEPSAHVDMRCSEVLQCLPPAKLEHDDHNSNRRGMLLVRRADGIIFPSSVLYP</sequence>
<feature type="domain" description="Beta-trefoil DNA-binding" evidence="9">
    <location>
        <begin position="626"/>
        <end position="967"/>
    </location>
</feature>
<evidence type="ECO:0000259" key="9">
    <source>
        <dbReference type="SMART" id="SM01268"/>
    </source>
</evidence>
<dbReference type="HOGENOM" id="CLU_008944_0_0_1"/>